<comment type="caution">
    <text evidence="1">The sequence shown here is derived from an EMBL/GenBank/DDBJ whole genome shotgun (WGS) entry which is preliminary data.</text>
</comment>
<sequence>MFSLAFTVFHLHLPIRNLMVKSKSGCRMGRKVKRIANGEFPGSREGGPVFRARHESIQAICSVSGLVCRARDGRKLLCNR</sequence>
<evidence type="ECO:0008006" key="3">
    <source>
        <dbReference type="Google" id="ProtNLM"/>
    </source>
</evidence>
<protein>
    <recommendedName>
        <fullName evidence="3">Secreted protein</fullName>
    </recommendedName>
</protein>
<dbReference type="AlphaFoldDB" id="A0AAV4P403"/>
<name>A0AAV4P403_CAEEX</name>
<keyword evidence="2" id="KW-1185">Reference proteome</keyword>
<reference evidence="1 2" key="1">
    <citation type="submission" date="2021-06" db="EMBL/GenBank/DDBJ databases">
        <title>Caerostris extrusa draft genome.</title>
        <authorList>
            <person name="Kono N."/>
            <person name="Arakawa K."/>
        </authorList>
    </citation>
    <scope>NUCLEOTIDE SEQUENCE [LARGE SCALE GENOMIC DNA]</scope>
</reference>
<gene>
    <name evidence="1" type="ORF">CEXT_562411</name>
</gene>
<dbReference type="Proteomes" id="UP001054945">
    <property type="component" value="Unassembled WGS sequence"/>
</dbReference>
<dbReference type="EMBL" id="BPLR01021464">
    <property type="protein sequence ID" value="GIX89937.1"/>
    <property type="molecule type" value="Genomic_DNA"/>
</dbReference>
<evidence type="ECO:0000313" key="1">
    <source>
        <dbReference type="EMBL" id="GIX89937.1"/>
    </source>
</evidence>
<proteinExistence type="predicted"/>
<organism evidence="1 2">
    <name type="scientific">Caerostris extrusa</name>
    <name type="common">Bark spider</name>
    <name type="synonym">Caerostris bankana</name>
    <dbReference type="NCBI Taxonomy" id="172846"/>
    <lineage>
        <taxon>Eukaryota</taxon>
        <taxon>Metazoa</taxon>
        <taxon>Ecdysozoa</taxon>
        <taxon>Arthropoda</taxon>
        <taxon>Chelicerata</taxon>
        <taxon>Arachnida</taxon>
        <taxon>Araneae</taxon>
        <taxon>Araneomorphae</taxon>
        <taxon>Entelegynae</taxon>
        <taxon>Araneoidea</taxon>
        <taxon>Araneidae</taxon>
        <taxon>Caerostris</taxon>
    </lineage>
</organism>
<evidence type="ECO:0000313" key="2">
    <source>
        <dbReference type="Proteomes" id="UP001054945"/>
    </source>
</evidence>
<accession>A0AAV4P403</accession>